<dbReference type="InterPro" id="IPR007502">
    <property type="entry name" value="Helicase-assoc_dom"/>
</dbReference>
<dbReference type="FunFam" id="3.40.50.300:FF:000677">
    <property type="entry name" value="ATP-dependent RNA helicase A"/>
    <property type="match status" value="1"/>
</dbReference>
<organism evidence="11">
    <name type="scientific">Cyprideis torosa</name>
    <dbReference type="NCBI Taxonomy" id="163714"/>
    <lineage>
        <taxon>Eukaryota</taxon>
        <taxon>Metazoa</taxon>
        <taxon>Ecdysozoa</taxon>
        <taxon>Arthropoda</taxon>
        <taxon>Crustacea</taxon>
        <taxon>Oligostraca</taxon>
        <taxon>Ostracoda</taxon>
        <taxon>Podocopa</taxon>
        <taxon>Podocopida</taxon>
        <taxon>Cytherocopina</taxon>
        <taxon>Cytheroidea</taxon>
        <taxon>Cytherideidae</taxon>
        <taxon>Cyprideis</taxon>
    </lineage>
</organism>
<dbReference type="PROSITE" id="PS00690">
    <property type="entry name" value="DEAH_ATP_HELICASE"/>
    <property type="match status" value="1"/>
</dbReference>
<dbReference type="EMBL" id="OB660136">
    <property type="protein sequence ID" value="CAD7223005.1"/>
    <property type="molecule type" value="Genomic_DNA"/>
</dbReference>
<dbReference type="EC" id="3.6.4.13" evidence="3"/>
<dbReference type="Pfam" id="PF00271">
    <property type="entry name" value="Helicase_C"/>
    <property type="match status" value="1"/>
</dbReference>
<reference evidence="11" key="1">
    <citation type="submission" date="2020-11" db="EMBL/GenBank/DDBJ databases">
        <authorList>
            <person name="Tran Van P."/>
        </authorList>
    </citation>
    <scope>NUCLEOTIDE SEQUENCE</scope>
</reference>
<keyword evidence="6" id="KW-0378">Hydrolase</keyword>
<dbReference type="CDD" id="cd19854">
    <property type="entry name" value="DSRM_DHX9_rpt1"/>
    <property type="match status" value="1"/>
</dbReference>
<comment type="subcellular location">
    <subcellularLocation>
        <location evidence="1">Nucleus</location>
    </subcellularLocation>
</comment>
<feature type="region of interest" description="Disordered" evidence="10">
    <location>
        <begin position="1234"/>
        <end position="1278"/>
    </location>
</feature>
<dbReference type="Pfam" id="PF00270">
    <property type="entry name" value="DEAD"/>
    <property type="match status" value="1"/>
</dbReference>
<dbReference type="GO" id="GO:0050684">
    <property type="term" value="P:regulation of mRNA processing"/>
    <property type="evidence" value="ECO:0007669"/>
    <property type="project" value="TreeGrafter"/>
</dbReference>
<gene>
    <name evidence="11" type="ORF">CTOB1V02_LOCUS1000</name>
</gene>
<dbReference type="InterPro" id="IPR014001">
    <property type="entry name" value="Helicase_ATP-bd"/>
</dbReference>
<feature type="region of interest" description="Disordered" evidence="10">
    <location>
        <begin position="1158"/>
        <end position="1211"/>
    </location>
</feature>
<keyword evidence="7" id="KW-0347">Helicase</keyword>
<dbReference type="GO" id="GO:0045944">
    <property type="term" value="P:positive regulation of transcription by RNA polymerase II"/>
    <property type="evidence" value="ECO:0007669"/>
    <property type="project" value="TreeGrafter"/>
</dbReference>
<sequence>MVNMKGFLLEWLSKKGEEPSFNVRSTGPKHRQRFLCELTVPSFSYVGCGNSTVKKDSEQNAARDFVQFLVRQGHIQQSEVPGETGPGLGGPSGLAPGFSEQKFIPYAPLNMPVEDAYRPYAEGPRGMKHEMTPAEIAAQEKRVEEAEDVDINASIHGNWTIENAKGKLHQFLQTRKIKADYTYRTIGPDHNRSYVAEMSFFVKELARNVCARESGSNKQSASKSCALSLVRQLYHLNVIDAFEGTISTKKDKGEQVPPYDVALGADLMARISDTLKGQNVTPVEVPADVGESFQLLSDSRLKDLKRAPASSQTSGTVSWSPPQPNWNPWVACNIDEGPLASASLDQISEDQMVSFKSLQQMDQRYQEMRHKRESLPVFSKRQDILTAIYDSPVVIIRGNTGCGKTTQIPQYVLDDHLLTGQSGHCNIVVTQPRRISATSVAERVAEERSETIGQSVGYSVRFESCLPRPYGSIMFCTVGVLLRKLEHGLRGVSHVVVDEIHERDLNSDFLLIVLRDMIQVNPDLRIILMSATIDTTLFSKYFGDCPVLEVPGRAFPVREFFLEDAIQELNFVAPPSTKKKRKDKNEDEEDDLKGVTVEKDDENMNAVCVGEQYSQQTKQVMAQLSERDICLELVEAILKYIRDTGVEGAVLIFLPGWNLIFLMLKYLQQSPIFSGPDYRILPLHSQIPREDQRRVFETPPPGVTKVILSTNIAETSITIDDVVFVIDSCKAKMKLFTSHNNMTNYSTVWASRSNCEQRKGRAGRVREGFCFRLCSRARFERLEEHQTPEIFRTPLHEVGLAIKLLRLGGIGEFLSKAMEPPPIDAVIEAQVTLTEMKALDHKDALTPLGTILARLPLEPRLGKMMVLACMFGCGDALCVMASFMANQSDVFQVEAGQRRLTFGQKNFAGSRFSDHVAQLNAFYKWEGMRMRGEEVEFSFCENKGLSVPSLRVACDAKNQLRDILIQAGFSEGAFEPQGYDYFGVDPNLDMVLGLLCLGCYPNVCYHKEKRKVITTEGTTALIHKSSVNCANYEQHFPLPFFVFGEKLRTRTVACKQMTMVTPLQMLLFASRKVDVLPNSIVRIDNWIPLRMDPAEASAVLALRPALEGLMVKITANPDELSELGEPDVNLLNVVRDLCRVDAGRDNLPPVVLGQGFGGNRSSFRGGGPPRFGTPRMEGPRFGAASNGGPSVEKRPFGEPLEGAPPSQRPRFSQGRGGFGFEGRPPFRGVGGRPPFRGGVGGPPFGGFRGGGGPPFMSGRGRGGPPFMRGRGGGFRGGY</sequence>
<evidence type="ECO:0000256" key="4">
    <source>
        <dbReference type="ARBA" id="ARBA00022737"/>
    </source>
</evidence>
<keyword evidence="4" id="KW-0677">Repeat</keyword>
<dbReference type="Gene3D" id="1.20.120.1080">
    <property type="match status" value="1"/>
</dbReference>
<dbReference type="CDD" id="cd19855">
    <property type="entry name" value="DSRM_DHX9_rpt2"/>
    <property type="match status" value="1"/>
</dbReference>
<dbReference type="PROSITE" id="PS51192">
    <property type="entry name" value="HELICASE_ATP_BIND_1"/>
    <property type="match status" value="1"/>
</dbReference>
<evidence type="ECO:0000256" key="1">
    <source>
        <dbReference type="ARBA" id="ARBA00004123"/>
    </source>
</evidence>
<dbReference type="GO" id="GO:0003724">
    <property type="term" value="F:RNA helicase activity"/>
    <property type="evidence" value="ECO:0007669"/>
    <property type="project" value="UniProtKB-EC"/>
</dbReference>
<dbReference type="GO" id="GO:1990904">
    <property type="term" value="C:ribonucleoprotein complex"/>
    <property type="evidence" value="ECO:0007669"/>
    <property type="project" value="TreeGrafter"/>
</dbReference>
<evidence type="ECO:0000256" key="6">
    <source>
        <dbReference type="ARBA" id="ARBA00022801"/>
    </source>
</evidence>
<dbReference type="InterPro" id="IPR011545">
    <property type="entry name" value="DEAD/DEAH_box_helicase_dom"/>
</dbReference>
<dbReference type="PROSITE" id="PS50137">
    <property type="entry name" value="DS_RBD"/>
    <property type="match status" value="2"/>
</dbReference>
<protein>
    <recommendedName>
        <fullName evidence="3">RNA helicase</fullName>
        <ecNumber evidence="3">3.6.4.13</ecNumber>
    </recommendedName>
</protein>
<comment type="similarity">
    <text evidence="2">Belongs to the DEAD box helicase family. DEAH subfamily.</text>
</comment>
<dbReference type="SUPFAM" id="SSF52540">
    <property type="entry name" value="P-loop containing nucleoside triphosphate hydrolases"/>
    <property type="match status" value="1"/>
</dbReference>
<feature type="compositionally biased region" description="Gly residues" evidence="10">
    <location>
        <begin position="1237"/>
        <end position="1278"/>
    </location>
</feature>
<evidence type="ECO:0000256" key="3">
    <source>
        <dbReference type="ARBA" id="ARBA00012552"/>
    </source>
</evidence>
<evidence type="ECO:0000256" key="8">
    <source>
        <dbReference type="ARBA" id="ARBA00022840"/>
    </source>
</evidence>
<dbReference type="SMART" id="SM00847">
    <property type="entry name" value="HA2"/>
    <property type="match status" value="1"/>
</dbReference>
<dbReference type="Gene3D" id="3.30.160.20">
    <property type="match status" value="2"/>
</dbReference>
<proteinExistence type="inferred from homology"/>
<dbReference type="InterPro" id="IPR001650">
    <property type="entry name" value="Helicase_C-like"/>
</dbReference>
<dbReference type="SMART" id="SM00487">
    <property type="entry name" value="DEXDc"/>
    <property type="match status" value="1"/>
</dbReference>
<keyword evidence="8" id="KW-0067">ATP-binding</keyword>
<dbReference type="FunFam" id="3.30.160.20:FF:000028">
    <property type="entry name" value="ATP-dependent RNA helicase A"/>
    <property type="match status" value="1"/>
</dbReference>
<dbReference type="GO" id="GO:0005730">
    <property type="term" value="C:nucleolus"/>
    <property type="evidence" value="ECO:0007669"/>
    <property type="project" value="TreeGrafter"/>
</dbReference>
<dbReference type="InterPro" id="IPR044445">
    <property type="entry name" value="DHX9_DSRM_1"/>
</dbReference>
<dbReference type="GO" id="GO:0003725">
    <property type="term" value="F:double-stranded RNA binding"/>
    <property type="evidence" value="ECO:0007669"/>
    <property type="project" value="InterPro"/>
</dbReference>
<dbReference type="Pfam" id="PF00035">
    <property type="entry name" value="dsrm"/>
    <property type="match status" value="2"/>
</dbReference>
<dbReference type="GO" id="GO:0043138">
    <property type="term" value="F:3'-5' DNA helicase activity"/>
    <property type="evidence" value="ECO:0007669"/>
    <property type="project" value="TreeGrafter"/>
</dbReference>
<dbReference type="AlphaFoldDB" id="A0A7R8W3E4"/>
<evidence type="ECO:0000256" key="10">
    <source>
        <dbReference type="SAM" id="MobiDB-lite"/>
    </source>
</evidence>
<dbReference type="InterPro" id="IPR044446">
    <property type="entry name" value="DHX9_DSRM_2"/>
</dbReference>
<dbReference type="FunFam" id="3.40.50.300:FF:000284">
    <property type="entry name" value="probable ATP-dependent RNA helicase YTHDC2"/>
    <property type="match status" value="1"/>
</dbReference>
<dbReference type="GO" id="GO:0016887">
    <property type="term" value="F:ATP hydrolysis activity"/>
    <property type="evidence" value="ECO:0007669"/>
    <property type="project" value="TreeGrafter"/>
</dbReference>
<dbReference type="InterPro" id="IPR011709">
    <property type="entry name" value="DEAD-box_helicase_OB_fold"/>
</dbReference>
<evidence type="ECO:0000313" key="11">
    <source>
        <dbReference type="EMBL" id="CAD7223005.1"/>
    </source>
</evidence>
<evidence type="ECO:0000256" key="9">
    <source>
        <dbReference type="ARBA" id="ARBA00023242"/>
    </source>
</evidence>
<name>A0A7R8W3E4_9CRUS</name>
<dbReference type="OrthoDB" id="5600252at2759"/>
<dbReference type="SMART" id="SM00490">
    <property type="entry name" value="HELICc"/>
    <property type="match status" value="1"/>
</dbReference>
<dbReference type="InterPro" id="IPR027417">
    <property type="entry name" value="P-loop_NTPase"/>
</dbReference>
<dbReference type="Gene3D" id="3.40.50.300">
    <property type="entry name" value="P-loop containing nucleotide triphosphate hydrolases"/>
    <property type="match status" value="2"/>
</dbReference>
<dbReference type="CDD" id="cd18791">
    <property type="entry name" value="SF2_C_RHA"/>
    <property type="match status" value="1"/>
</dbReference>
<dbReference type="PANTHER" id="PTHR18934">
    <property type="entry name" value="ATP-DEPENDENT RNA HELICASE"/>
    <property type="match status" value="1"/>
</dbReference>
<dbReference type="GO" id="GO:0005524">
    <property type="term" value="F:ATP binding"/>
    <property type="evidence" value="ECO:0007669"/>
    <property type="project" value="UniProtKB-KW"/>
</dbReference>
<dbReference type="InterPro" id="IPR014720">
    <property type="entry name" value="dsRBD_dom"/>
</dbReference>
<dbReference type="PANTHER" id="PTHR18934:SF119">
    <property type="entry name" value="ATP-DEPENDENT RNA HELICASE A"/>
    <property type="match status" value="1"/>
</dbReference>
<evidence type="ECO:0000256" key="5">
    <source>
        <dbReference type="ARBA" id="ARBA00022741"/>
    </source>
</evidence>
<dbReference type="SUPFAM" id="SSF54768">
    <property type="entry name" value="dsRNA-binding domain-like"/>
    <property type="match status" value="2"/>
</dbReference>
<keyword evidence="9" id="KW-0539">Nucleus</keyword>
<evidence type="ECO:0000256" key="7">
    <source>
        <dbReference type="ARBA" id="ARBA00022806"/>
    </source>
</evidence>
<accession>A0A7R8W3E4</accession>
<dbReference type="InterPro" id="IPR002464">
    <property type="entry name" value="DNA/RNA_helicase_DEAH_CS"/>
</dbReference>
<feature type="compositionally biased region" description="Gly residues" evidence="10">
    <location>
        <begin position="1158"/>
        <end position="1169"/>
    </location>
</feature>
<dbReference type="PROSITE" id="PS51194">
    <property type="entry name" value="HELICASE_CTER"/>
    <property type="match status" value="1"/>
</dbReference>
<dbReference type="Pfam" id="PF07717">
    <property type="entry name" value="OB_NTP_bind"/>
    <property type="match status" value="1"/>
</dbReference>
<dbReference type="SMART" id="SM00358">
    <property type="entry name" value="DSRM"/>
    <property type="match status" value="2"/>
</dbReference>
<evidence type="ECO:0000256" key="2">
    <source>
        <dbReference type="ARBA" id="ARBA00008792"/>
    </source>
</evidence>
<dbReference type="Pfam" id="PF21010">
    <property type="entry name" value="HA2_C"/>
    <property type="match status" value="1"/>
</dbReference>
<keyword evidence="5" id="KW-0547">Nucleotide-binding</keyword>